<keyword evidence="1" id="KW-0812">Transmembrane</keyword>
<dbReference type="InterPro" id="IPR005135">
    <property type="entry name" value="Endo/exonuclease/phosphatase"/>
</dbReference>
<keyword evidence="1" id="KW-0472">Membrane</keyword>
<feature type="domain" description="Endonuclease/exonuclease/phosphatase" evidence="2">
    <location>
        <begin position="33"/>
        <end position="241"/>
    </location>
</feature>
<gene>
    <name evidence="3" type="ORF">BDA99DRAFT_517697</name>
</gene>
<keyword evidence="3" id="KW-0378">Hydrolase</keyword>
<dbReference type="Proteomes" id="UP001209540">
    <property type="component" value="Unassembled WGS sequence"/>
</dbReference>
<dbReference type="SUPFAM" id="SSF56219">
    <property type="entry name" value="DNase I-like"/>
    <property type="match status" value="1"/>
</dbReference>
<dbReference type="Pfam" id="PF03372">
    <property type="entry name" value="Exo_endo_phos"/>
    <property type="match status" value="1"/>
</dbReference>
<dbReference type="PANTHER" id="PTHR14859:SF1">
    <property type="entry name" value="PGAP2-INTERACTING PROTEIN"/>
    <property type="match status" value="1"/>
</dbReference>
<keyword evidence="3" id="KW-0540">Nuclease</keyword>
<dbReference type="AlphaFoldDB" id="A0AAD5K5F2"/>
<dbReference type="GO" id="GO:0016020">
    <property type="term" value="C:membrane"/>
    <property type="evidence" value="ECO:0007669"/>
    <property type="project" value="GOC"/>
</dbReference>
<keyword evidence="3" id="KW-0255">Endonuclease</keyword>
<dbReference type="InterPro" id="IPR036691">
    <property type="entry name" value="Endo/exonu/phosph_ase_sf"/>
</dbReference>
<feature type="transmembrane region" description="Helical" evidence="1">
    <location>
        <begin position="386"/>
        <end position="405"/>
    </location>
</feature>
<comment type="caution">
    <text evidence="3">The sequence shown here is derived from an EMBL/GenBank/DDBJ whole genome shotgun (WGS) entry which is preliminary data.</text>
</comment>
<proteinExistence type="predicted"/>
<sequence length="409" mass="47092">MASTQPGQLLTYDFRSLNTTDITAEPKHSLKILQWNIERNYESDAIIKRLKKLDADVLILQEIDIGCKRSQGRNHMLELCEALGVKGGFVCEFVELESPLRKSRDQGGGIHGNAILSKYDLDFNVIDHLYHGYDWDNNGEALCEPRKGKRYSLSATVHAPSLPPVLCYCLHLEVFCGIIDRVSSFSEIFQDASQHTKKIPHQIICGDLNTMAHSIARLSSKYATDRYRILSLGETETNWWDRRVLGFHEQDGPINSKIATSGWFAWILPWFLIKHWPWLYMKGSGFNMDVLKKIRNPGFYDPWPIDQVTLENPNYFGLFTAKLDWTMVRCMQVIDQSHGNENYSESDHAYLLVDVVPDNAEQVKQEYSLWKLRRSQWNNDNRSKNWMVGFVIITAVIATAITYFCNSNI</sequence>
<dbReference type="GO" id="GO:0006506">
    <property type="term" value="P:GPI anchor biosynthetic process"/>
    <property type="evidence" value="ECO:0007669"/>
    <property type="project" value="TreeGrafter"/>
</dbReference>
<dbReference type="GO" id="GO:0004519">
    <property type="term" value="F:endonuclease activity"/>
    <property type="evidence" value="ECO:0007669"/>
    <property type="project" value="UniProtKB-KW"/>
</dbReference>
<reference evidence="3" key="2">
    <citation type="submission" date="2023-02" db="EMBL/GenBank/DDBJ databases">
        <authorList>
            <consortium name="DOE Joint Genome Institute"/>
            <person name="Mondo S.J."/>
            <person name="Chang Y."/>
            <person name="Wang Y."/>
            <person name="Ahrendt S."/>
            <person name="Andreopoulos W."/>
            <person name="Barry K."/>
            <person name="Beard J."/>
            <person name="Benny G.L."/>
            <person name="Blankenship S."/>
            <person name="Bonito G."/>
            <person name="Cuomo C."/>
            <person name="Desiro A."/>
            <person name="Gervers K.A."/>
            <person name="Hundley H."/>
            <person name="Kuo A."/>
            <person name="LaButti K."/>
            <person name="Lang B.F."/>
            <person name="Lipzen A."/>
            <person name="O'Donnell K."/>
            <person name="Pangilinan J."/>
            <person name="Reynolds N."/>
            <person name="Sandor L."/>
            <person name="Smith M.W."/>
            <person name="Tsang A."/>
            <person name="Grigoriev I.V."/>
            <person name="Stajich J.E."/>
            <person name="Spatafora J.W."/>
        </authorList>
    </citation>
    <scope>NUCLEOTIDE SEQUENCE</scope>
    <source>
        <strain evidence="3">RSA 2281</strain>
    </source>
</reference>
<evidence type="ECO:0000313" key="4">
    <source>
        <dbReference type="Proteomes" id="UP001209540"/>
    </source>
</evidence>
<dbReference type="InterPro" id="IPR051916">
    <property type="entry name" value="GPI-anchor_lipid_remodeler"/>
</dbReference>
<reference evidence="3" key="1">
    <citation type="journal article" date="2022" name="IScience">
        <title>Evolution of zygomycete secretomes and the origins of terrestrial fungal ecologies.</title>
        <authorList>
            <person name="Chang Y."/>
            <person name="Wang Y."/>
            <person name="Mondo S."/>
            <person name="Ahrendt S."/>
            <person name="Andreopoulos W."/>
            <person name="Barry K."/>
            <person name="Beard J."/>
            <person name="Benny G.L."/>
            <person name="Blankenship S."/>
            <person name="Bonito G."/>
            <person name="Cuomo C."/>
            <person name="Desiro A."/>
            <person name="Gervers K.A."/>
            <person name="Hundley H."/>
            <person name="Kuo A."/>
            <person name="LaButti K."/>
            <person name="Lang B.F."/>
            <person name="Lipzen A."/>
            <person name="O'Donnell K."/>
            <person name="Pangilinan J."/>
            <person name="Reynolds N."/>
            <person name="Sandor L."/>
            <person name="Smith M.E."/>
            <person name="Tsang A."/>
            <person name="Grigoriev I.V."/>
            <person name="Stajich J.E."/>
            <person name="Spatafora J.W."/>
        </authorList>
    </citation>
    <scope>NUCLEOTIDE SEQUENCE</scope>
    <source>
        <strain evidence="3">RSA 2281</strain>
    </source>
</reference>
<dbReference type="Gene3D" id="3.60.10.10">
    <property type="entry name" value="Endonuclease/exonuclease/phosphatase"/>
    <property type="match status" value="1"/>
</dbReference>
<evidence type="ECO:0000313" key="3">
    <source>
        <dbReference type="EMBL" id="KAI9255806.1"/>
    </source>
</evidence>
<accession>A0AAD5K5F2</accession>
<protein>
    <submittedName>
        <fullName evidence="3">Endonuclease/exonuclease/phosphatase</fullName>
    </submittedName>
</protein>
<dbReference type="PANTHER" id="PTHR14859">
    <property type="entry name" value="CALCOFLUOR WHITE HYPERSENSITIVE PROTEIN PRECURSOR"/>
    <property type="match status" value="1"/>
</dbReference>
<dbReference type="EMBL" id="JAIXMP010000022">
    <property type="protein sequence ID" value="KAI9255806.1"/>
    <property type="molecule type" value="Genomic_DNA"/>
</dbReference>
<keyword evidence="1" id="KW-1133">Transmembrane helix</keyword>
<evidence type="ECO:0000259" key="2">
    <source>
        <dbReference type="Pfam" id="PF03372"/>
    </source>
</evidence>
<organism evidence="3 4">
    <name type="scientific">Phascolomyces articulosus</name>
    <dbReference type="NCBI Taxonomy" id="60185"/>
    <lineage>
        <taxon>Eukaryota</taxon>
        <taxon>Fungi</taxon>
        <taxon>Fungi incertae sedis</taxon>
        <taxon>Mucoromycota</taxon>
        <taxon>Mucoromycotina</taxon>
        <taxon>Mucoromycetes</taxon>
        <taxon>Mucorales</taxon>
        <taxon>Lichtheimiaceae</taxon>
        <taxon>Phascolomyces</taxon>
    </lineage>
</organism>
<evidence type="ECO:0000256" key="1">
    <source>
        <dbReference type="SAM" id="Phobius"/>
    </source>
</evidence>
<keyword evidence="4" id="KW-1185">Reference proteome</keyword>
<name>A0AAD5K5F2_9FUNG</name>